<evidence type="ECO:0000313" key="3">
    <source>
        <dbReference type="Proteomes" id="UP001564408"/>
    </source>
</evidence>
<gene>
    <name evidence="2" type="ORF">ABC977_08400</name>
</gene>
<sequence>MVLGTGGGEDRLFDTPEEDLDQSIVMAMTGQQGLTPVVACRMTIERAGVREADPTRFAQGLGGQSEALDELVDGPQQGARHVVRIDLIARQHQQGGPRRQWVRVPLPRFARVCDGSGGEAAGEQPVGLHQPVAVVVVGLAAGAVQQRADACREHEPRRSPARMAEPRRPIPPALPGQLRAAQGLQQQLVADPAVRREGLGQAQLDQEVMQVGTGAHEPAARVPRLQCMDPRGAFTRLELEAHAHRLTDGEPQHQGIGRQTAEDGASDDQRQDGRHRGPQASEIVG</sequence>
<evidence type="ECO:0000256" key="1">
    <source>
        <dbReference type="SAM" id="MobiDB-lite"/>
    </source>
</evidence>
<feature type="region of interest" description="Disordered" evidence="1">
    <location>
        <begin position="148"/>
        <end position="169"/>
    </location>
</feature>
<name>A0ABV4BD88_9GAMM</name>
<evidence type="ECO:0000313" key="2">
    <source>
        <dbReference type="EMBL" id="MEY6432421.1"/>
    </source>
</evidence>
<accession>A0ABV4BD88</accession>
<reference evidence="2 3" key="1">
    <citation type="submission" date="2024-05" db="EMBL/GenBank/DDBJ databases">
        <title>Genome Sequence and Characterization of the New Strain Purple Sulfur Bacterium of Genus Thioalkalicoccus.</title>
        <authorList>
            <person name="Bryantseva I.A."/>
            <person name="Kyndt J.A."/>
            <person name="Imhoff J.F."/>
        </authorList>
    </citation>
    <scope>NUCLEOTIDE SEQUENCE [LARGE SCALE GENOMIC DNA]</scope>
    <source>
        <strain evidence="2 3">Um2</strain>
    </source>
</reference>
<dbReference type="EMBL" id="JBDKXB010000008">
    <property type="protein sequence ID" value="MEY6432421.1"/>
    <property type="molecule type" value="Genomic_DNA"/>
</dbReference>
<feature type="compositionally biased region" description="Basic and acidic residues" evidence="1">
    <location>
        <begin position="149"/>
        <end position="168"/>
    </location>
</feature>
<feature type="region of interest" description="Disordered" evidence="1">
    <location>
        <begin position="245"/>
        <end position="285"/>
    </location>
</feature>
<dbReference type="RefSeq" id="WP_369666808.1">
    <property type="nucleotide sequence ID" value="NZ_JBDKXB010000008.1"/>
</dbReference>
<dbReference type="Proteomes" id="UP001564408">
    <property type="component" value="Unassembled WGS sequence"/>
</dbReference>
<protein>
    <submittedName>
        <fullName evidence="2">Uncharacterized protein</fullName>
    </submittedName>
</protein>
<keyword evidence="3" id="KW-1185">Reference proteome</keyword>
<organism evidence="2 3">
    <name type="scientific">Thioalkalicoccus limnaeus</name>
    <dbReference type="NCBI Taxonomy" id="120681"/>
    <lineage>
        <taxon>Bacteria</taxon>
        <taxon>Pseudomonadati</taxon>
        <taxon>Pseudomonadota</taxon>
        <taxon>Gammaproteobacteria</taxon>
        <taxon>Chromatiales</taxon>
        <taxon>Chromatiaceae</taxon>
        <taxon>Thioalkalicoccus</taxon>
    </lineage>
</organism>
<proteinExistence type="predicted"/>
<comment type="caution">
    <text evidence="2">The sequence shown here is derived from an EMBL/GenBank/DDBJ whole genome shotgun (WGS) entry which is preliminary data.</text>
</comment>